<accession>A0ABX0PLK0</accession>
<dbReference type="EMBL" id="JAAQTO010000004">
    <property type="protein sequence ID" value="NIC04147.1"/>
    <property type="molecule type" value="Genomic_DNA"/>
</dbReference>
<evidence type="ECO:0000313" key="1">
    <source>
        <dbReference type="EMBL" id="NIC04147.1"/>
    </source>
</evidence>
<keyword evidence="2" id="KW-1185">Reference proteome</keyword>
<dbReference type="RefSeq" id="WP_167110418.1">
    <property type="nucleotide sequence ID" value="NZ_JAAQTO010000004.1"/>
</dbReference>
<evidence type="ECO:0008006" key="3">
    <source>
        <dbReference type="Google" id="ProtNLM"/>
    </source>
</evidence>
<protein>
    <recommendedName>
        <fullName evidence="3">Lipopolysaccharide kinase (Kdo/WaaP) family protein</fullName>
    </recommendedName>
</protein>
<dbReference type="SUPFAM" id="SSF56112">
    <property type="entry name" value="Protein kinase-like (PK-like)"/>
    <property type="match status" value="1"/>
</dbReference>
<dbReference type="InterPro" id="IPR011009">
    <property type="entry name" value="Kinase-like_dom_sf"/>
</dbReference>
<dbReference type="Gene3D" id="1.10.510.10">
    <property type="entry name" value="Transferase(Phosphotransferase) domain 1"/>
    <property type="match status" value="1"/>
</dbReference>
<evidence type="ECO:0000313" key="2">
    <source>
        <dbReference type="Proteomes" id="UP001318321"/>
    </source>
</evidence>
<gene>
    <name evidence="1" type="ORF">HBJ55_01720</name>
</gene>
<dbReference type="Pfam" id="PF06293">
    <property type="entry name" value="Kdo"/>
    <property type="match status" value="1"/>
</dbReference>
<name>A0ABX0PLK0_9GAMM</name>
<reference evidence="1 2" key="1">
    <citation type="submission" date="2020-03" db="EMBL/GenBank/DDBJ databases">
        <title>Identification of Halomonas strains.</title>
        <authorList>
            <person name="Xiao Z."/>
            <person name="Dong F."/>
            <person name="Wang Z."/>
            <person name="Zhao J.-Y."/>
        </authorList>
    </citation>
    <scope>NUCLEOTIDE SEQUENCE [LARGE SCALE GENOMIC DNA]</scope>
    <source>
        <strain evidence="1 2">DX6</strain>
    </source>
</reference>
<organism evidence="1 2">
    <name type="scientific">Billgrantia bachuensis</name>
    <dbReference type="NCBI Taxonomy" id="2717286"/>
    <lineage>
        <taxon>Bacteria</taxon>
        <taxon>Pseudomonadati</taxon>
        <taxon>Pseudomonadota</taxon>
        <taxon>Gammaproteobacteria</taxon>
        <taxon>Oceanospirillales</taxon>
        <taxon>Halomonadaceae</taxon>
        <taxon>Billgrantia</taxon>
    </lineage>
</organism>
<sequence>MKLLDLPFNDRRRRYLVFHNRDLPDQLALLSTTTTEAFESIGSSRFFLSTDHRILAKVVPDKFDRRQAPLKWLLQDYIEKRWLAQSDGRMEYLSLQVLRRAGLKTPRCYGWGISLNPNNRSASLLLMERVHGTRPGGEVFDEMDEAGREAFLERLCEQVAQLAHMGYTHRDLHYNNLLIDAKGEIYWIDAHVRRLPSKNADQWPALKRSLTATKLRGEEYRKKAENRLETLWHQESWRYNR</sequence>
<dbReference type="Proteomes" id="UP001318321">
    <property type="component" value="Unassembled WGS sequence"/>
</dbReference>
<proteinExistence type="predicted"/>
<comment type="caution">
    <text evidence="1">The sequence shown here is derived from an EMBL/GenBank/DDBJ whole genome shotgun (WGS) entry which is preliminary data.</text>
</comment>